<protein>
    <recommendedName>
        <fullName evidence="3">Signal peptide containing protein</fullName>
    </recommendedName>
</protein>
<dbReference type="VEuPathDB" id="PiroplasmaDB:BEWA_048610"/>
<reference evidence="1 2" key="1">
    <citation type="journal article" date="2012" name="BMC Genomics">
        <title>Comparative genomic analysis and phylogenetic position of Theileria equi.</title>
        <authorList>
            <person name="Kappmeyer L.S."/>
            <person name="Thiagarajan M."/>
            <person name="Herndon D.R."/>
            <person name="Ramsay J.D."/>
            <person name="Caler E."/>
            <person name="Djikeng A."/>
            <person name="Gillespie J.J."/>
            <person name="Lau A.O."/>
            <person name="Roalson E.H."/>
            <person name="Silva J.C."/>
            <person name="Silva M.G."/>
            <person name="Suarez C.E."/>
            <person name="Ueti M.W."/>
            <person name="Nene V.M."/>
            <person name="Mealey R.H."/>
            <person name="Knowles D.P."/>
            <person name="Brayton K.A."/>
        </authorList>
    </citation>
    <scope>NUCLEOTIDE SEQUENCE [LARGE SCALE GENOMIC DNA]</scope>
    <source>
        <strain evidence="1 2">WA</strain>
    </source>
</reference>
<name>L1LAV2_THEEQ</name>
<dbReference type="OrthoDB" id="360827at2759"/>
<dbReference type="AlphaFoldDB" id="L1LAV2"/>
<evidence type="ECO:0000313" key="1">
    <source>
        <dbReference type="EMBL" id="EKX72394.1"/>
    </source>
</evidence>
<sequence length="422" mass="45911">MRACPSACVVSSPALFSVNLISPSYRNVPYRNFSIATVKMNVLLYLLLSCAGHCVVLDIQGADPGVFDSQEQLVGGVKVTEFSARAGGGLATDASAVVGEDAITKVVSGDAHVWKTNGPICNKVWAFSTGSAVDFLRLELDSETQGKLYVHYELEEGVFVPIALEQFEKKVGAAGQIAVTVDISQSVEAAHNLNARREASLRTSKSVIDGVVLEEYYPKRGFRLAKIVDGDDVLFRSEVSGCAALTVASFNGEKKLASLYIPGEKVKDANFLHLEKGENGWQQVDFKAYQQRYQELKKTIPKVGSFELDLANPDLSVAHVNEVKDGKLDVRVSFPLPGCLVDRVKHGDSVLWAAKKGERYIGAMATAGGLKKAVVLSFKDASENQRELFFLEQEGELTGCTKEEFEAFMKEVAPNMTELPMV</sequence>
<dbReference type="GeneID" id="15804178"/>
<dbReference type="Pfam" id="PF04385">
    <property type="entry name" value="FAINT"/>
    <property type="match status" value="1"/>
</dbReference>
<dbReference type="EMBL" id="ACOU01000007">
    <property type="protein sequence ID" value="EKX72394.1"/>
    <property type="molecule type" value="Genomic_DNA"/>
</dbReference>
<evidence type="ECO:0000313" key="2">
    <source>
        <dbReference type="Proteomes" id="UP000031512"/>
    </source>
</evidence>
<comment type="caution">
    <text evidence="1">The sequence shown here is derived from an EMBL/GenBank/DDBJ whole genome shotgun (WGS) entry which is preliminary data.</text>
</comment>
<dbReference type="RefSeq" id="XP_004831846.1">
    <property type="nucleotide sequence ID" value="XM_004831789.1"/>
</dbReference>
<dbReference type="InterPro" id="IPR007480">
    <property type="entry name" value="DUF529"/>
</dbReference>
<proteinExistence type="predicted"/>
<accession>L1LAV2</accession>
<organism evidence="1 2">
    <name type="scientific">Theileria equi strain WA</name>
    <dbReference type="NCBI Taxonomy" id="1537102"/>
    <lineage>
        <taxon>Eukaryota</taxon>
        <taxon>Sar</taxon>
        <taxon>Alveolata</taxon>
        <taxon>Apicomplexa</taxon>
        <taxon>Aconoidasida</taxon>
        <taxon>Piroplasmida</taxon>
        <taxon>Theileriidae</taxon>
        <taxon>Theileria</taxon>
    </lineage>
</organism>
<gene>
    <name evidence="1" type="ORF">BEWA_048610</name>
</gene>
<keyword evidence="2" id="KW-1185">Reference proteome</keyword>
<evidence type="ECO:0008006" key="3">
    <source>
        <dbReference type="Google" id="ProtNLM"/>
    </source>
</evidence>
<dbReference type="Proteomes" id="UP000031512">
    <property type="component" value="Unassembled WGS sequence"/>
</dbReference>
<dbReference type="KEGG" id="beq:BEWA_048610"/>